<dbReference type="EMBL" id="RKHL01000002">
    <property type="protein sequence ID" value="ROR76119.1"/>
    <property type="molecule type" value="Genomic_DNA"/>
</dbReference>
<protein>
    <submittedName>
        <fullName evidence="1">Uncharacterized protein</fullName>
    </submittedName>
</protein>
<organism evidence="1 2">
    <name type="scientific">Plantibacter flavus</name>
    <dbReference type="NCBI Taxonomy" id="150123"/>
    <lineage>
        <taxon>Bacteria</taxon>
        <taxon>Bacillati</taxon>
        <taxon>Actinomycetota</taxon>
        <taxon>Actinomycetes</taxon>
        <taxon>Micrococcales</taxon>
        <taxon>Microbacteriaceae</taxon>
        <taxon>Plantibacter</taxon>
    </lineage>
</organism>
<dbReference type="Proteomes" id="UP000266915">
    <property type="component" value="Unassembled WGS sequence"/>
</dbReference>
<evidence type="ECO:0000313" key="2">
    <source>
        <dbReference type="Proteomes" id="UP000266915"/>
    </source>
</evidence>
<dbReference type="AlphaFoldDB" id="A0A3N2BLI8"/>
<accession>A0A3N2BLI8</accession>
<sequence>MTTPRRRPSVPAIAFAMMFALLFLGSAGLARQGMEQQIQQQVDSE</sequence>
<name>A0A3N2BLI8_9MICO</name>
<gene>
    <name evidence="1" type="ORF">EDD42_4072</name>
</gene>
<reference evidence="1 2" key="1">
    <citation type="submission" date="2018-11" db="EMBL/GenBank/DDBJ databases">
        <title>Sequencing the genomes of 1000 actinobacteria strains.</title>
        <authorList>
            <person name="Klenk H.-P."/>
        </authorList>
    </citation>
    <scope>NUCLEOTIDE SEQUENCE [LARGE SCALE GENOMIC DNA]</scope>
    <source>
        <strain evidence="1 2">DSM 14012</strain>
    </source>
</reference>
<comment type="caution">
    <text evidence="1">The sequence shown here is derived from an EMBL/GenBank/DDBJ whole genome shotgun (WGS) entry which is preliminary data.</text>
</comment>
<proteinExistence type="predicted"/>
<keyword evidence="2" id="KW-1185">Reference proteome</keyword>
<evidence type="ECO:0000313" key="1">
    <source>
        <dbReference type="EMBL" id="ROR76119.1"/>
    </source>
</evidence>